<dbReference type="PANTHER" id="PTHR11533">
    <property type="entry name" value="PROTEASE M1 ZINC METALLOPROTEASE"/>
    <property type="match status" value="1"/>
</dbReference>
<dbReference type="EMBL" id="CP036268">
    <property type="protein sequence ID" value="QDT39814.1"/>
    <property type="molecule type" value="Genomic_DNA"/>
</dbReference>
<feature type="region of interest" description="Disordered" evidence="1">
    <location>
        <begin position="20"/>
        <end position="57"/>
    </location>
</feature>
<dbReference type="GO" id="GO:0005615">
    <property type="term" value="C:extracellular space"/>
    <property type="evidence" value="ECO:0007669"/>
    <property type="project" value="TreeGrafter"/>
</dbReference>
<name>A0A517R7E4_9PLAN</name>
<evidence type="ECO:0000313" key="5">
    <source>
        <dbReference type="Proteomes" id="UP000317318"/>
    </source>
</evidence>
<feature type="region of interest" description="Disordered" evidence="1">
    <location>
        <begin position="728"/>
        <end position="748"/>
    </location>
</feature>
<evidence type="ECO:0000256" key="1">
    <source>
        <dbReference type="SAM" id="MobiDB-lite"/>
    </source>
</evidence>
<dbReference type="SUPFAM" id="SSF55486">
    <property type="entry name" value="Metalloproteases ('zincins'), catalytic domain"/>
    <property type="match status" value="1"/>
</dbReference>
<dbReference type="GO" id="GO:0016020">
    <property type="term" value="C:membrane"/>
    <property type="evidence" value="ECO:0007669"/>
    <property type="project" value="TreeGrafter"/>
</dbReference>
<dbReference type="CDD" id="cd09604">
    <property type="entry name" value="M1_APN_like"/>
    <property type="match status" value="1"/>
</dbReference>
<protein>
    <submittedName>
        <fullName evidence="4">Aminopeptidase N</fullName>
        <ecNumber evidence="4">3.4.11.2</ecNumber>
    </submittedName>
</protein>
<dbReference type="GO" id="GO:0042277">
    <property type="term" value="F:peptide binding"/>
    <property type="evidence" value="ECO:0007669"/>
    <property type="project" value="TreeGrafter"/>
</dbReference>
<sequence length="777" mass="88568" precursor="true">MRIIVPLVAAAGALLVPSLSSAQDPTLPPNPFRQLDTDGLLSTPTDERLASGAPGPGYWQQQVDYEIDVTLDEEAKTLSGEATITYHNNSPHELDYLWLQLDPNRFSPDADARLSDARGVPKDMSFNDMQRLLAAATFDGGIKQLRVTDAAGEKLSHRVIRQMMRVDPPQPIASGETFSFHVAWKYTINNAEEVAGRTGYELFGEDELPVFCIAQWYPRMCAYTDYGGWQHKQFLRFGEFTLEFGKFKVRITAPDNHTVTATGSLTNAKDVLTKKQRRRLKEAGGADAPVFIINDKEAAKNRKSKAKSTKTWEFEAENVRDFAWASSRGFVWDAMAAKLSESDETVLAQSFYPKEGMPLWDKYATESVAHAVEVYSRYVFDYPYPTAIAVMGVVGGGMEYPMISFNGPRPEKDGTYSKATRDKLIFVIIHETGHNWFPMIVNSDERQWMWMDEGLNSFVQYIAEQEWDANFEGDNGEAAGAVWYMKSKDQQPIMTQADSVTVLGGNAYQKPASALGALRETILGRELFHDAFREYARRWKFKRPTPSDFFRSIEDTSGTDLDWFFRGWFFTTQHVDFAISNLRLYRIDAKDPADLKKRAEQKKTDAPKPIARVRNESLTRRTEGKPELEDFYSTFDPHAVTEKKLKSYKEFIEKLSPEEFELLKSNRLFYVLDIKNEGGLVMPIILKVTYEDGSTEELRYPAEIWRKSPTNISPMILADQKITRIELDPRNETADTDRDNNYIPRQVPEDYFKLNKPDEAIKNPLKDSLELKETGEE</sequence>
<dbReference type="AlphaFoldDB" id="A0A517R7E4"/>
<dbReference type="InterPro" id="IPR014782">
    <property type="entry name" value="Peptidase_M1_dom"/>
</dbReference>
<dbReference type="GO" id="GO:0016285">
    <property type="term" value="F:alanyl aminopeptidase activity"/>
    <property type="evidence" value="ECO:0007669"/>
    <property type="project" value="UniProtKB-EC"/>
</dbReference>
<dbReference type="GO" id="GO:0043171">
    <property type="term" value="P:peptide catabolic process"/>
    <property type="evidence" value="ECO:0007669"/>
    <property type="project" value="TreeGrafter"/>
</dbReference>
<feature type="signal peptide" evidence="2">
    <location>
        <begin position="1"/>
        <end position="22"/>
    </location>
</feature>
<accession>A0A517R7E4</accession>
<dbReference type="OrthoDB" id="9814383at2"/>
<dbReference type="GO" id="GO:0008270">
    <property type="term" value="F:zinc ion binding"/>
    <property type="evidence" value="ECO:0007669"/>
    <property type="project" value="InterPro"/>
</dbReference>
<dbReference type="GO" id="GO:0070006">
    <property type="term" value="F:metalloaminopeptidase activity"/>
    <property type="evidence" value="ECO:0007669"/>
    <property type="project" value="TreeGrafter"/>
</dbReference>
<dbReference type="KEGG" id="svp:Pan189_42260"/>
<keyword evidence="4" id="KW-0031">Aminopeptidase</keyword>
<dbReference type="InterPro" id="IPR050344">
    <property type="entry name" value="Peptidase_M1_aminopeptidases"/>
</dbReference>
<dbReference type="InterPro" id="IPR027268">
    <property type="entry name" value="Peptidase_M4/M1_CTD_sf"/>
</dbReference>
<evidence type="ECO:0000259" key="3">
    <source>
        <dbReference type="Pfam" id="PF01433"/>
    </source>
</evidence>
<dbReference type="RefSeq" id="WP_145365926.1">
    <property type="nucleotide sequence ID" value="NZ_CP036268.1"/>
</dbReference>
<gene>
    <name evidence="4" type="primary">pepN</name>
    <name evidence="4" type="ORF">Pan189_42260</name>
</gene>
<dbReference type="GO" id="GO:0005737">
    <property type="term" value="C:cytoplasm"/>
    <property type="evidence" value="ECO:0007669"/>
    <property type="project" value="TreeGrafter"/>
</dbReference>
<feature type="chain" id="PRO_5022071360" evidence="2">
    <location>
        <begin position="23"/>
        <end position="777"/>
    </location>
</feature>
<feature type="compositionally biased region" description="Basic and acidic residues" evidence="1">
    <location>
        <begin position="728"/>
        <end position="740"/>
    </location>
</feature>
<keyword evidence="4" id="KW-0378">Hydrolase</keyword>
<evidence type="ECO:0000313" key="4">
    <source>
        <dbReference type="EMBL" id="QDT39814.1"/>
    </source>
</evidence>
<dbReference type="Proteomes" id="UP000317318">
    <property type="component" value="Chromosome"/>
</dbReference>
<evidence type="ECO:0000256" key="2">
    <source>
        <dbReference type="SAM" id="SignalP"/>
    </source>
</evidence>
<reference evidence="4 5" key="1">
    <citation type="submission" date="2019-02" db="EMBL/GenBank/DDBJ databases">
        <title>Deep-cultivation of Planctomycetes and their phenomic and genomic characterization uncovers novel biology.</title>
        <authorList>
            <person name="Wiegand S."/>
            <person name="Jogler M."/>
            <person name="Boedeker C."/>
            <person name="Pinto D."/>
            <person name="Vollmers J."/>
            <person name="Rivas-Marin E."/>
            <person name="Kohn T."/>
            <person name="Peeters S.H."/>
            <person name="Heuer A."/>
            <person name="Rast P."/>
            <person name="Oberbeckmann S."/>
            <person name="Bunk B."/>
            <person name="Jeske O."/>
            <person name="Meyerdierks A."/>
            <person name="Storesund J.E."/>
            <person name="Kallscheuer N."/>
            <person name="Luecker S."/>
            <person name="Lage O.M."/>
            <person name="Pohl T."/>
            <person name="Merkel B.J."/>
            <person name="Hornburger P."/>
            <person name="Mueller R.-W."/>
            <person name="Bruemmer F."/>
            <person name="Labrenz M."/>
            <person name="Spormann A.M."/>
            <person name="Op den Camp H."/>
            <person name="Overmann J."/>
            <person name="Amann R."/>
            <person name="Jetten M.S.M."/>
            <person name="Mascher T."/>
            <person name="Medema M.H."/>
            <person name="Devos D.P."/>
            <person name="Kaster A.-K."/>
            <person name="Ovreas L."/>
            <person name="Rohde M."/>
            <person name="Galperin M.Y."/>
            <person name="Jogler C."/>
        </authorList>
    </citation>
    <scope>NUCLEOTIDE SEQUENCE [LARGE SCALE GENOMIC DNA]</scope>
    <source>
        <strain evidence="4 5">Pan189</strain>
    </source>
</reference>
<organism evidence="4 5">
    <name type="scientific">Stratiformator vulcanicus</name>
    <dbReference type="NCBI Taxonomy" id="2527980"/>
    <lineage>
        <taxon>Bacteria</taxon>
        <taxon>Pseudomonadati</taxon>
        <taxon>Planctomycetota</taxon>
        <taxon>Planctomycetia</taxon>
        <taxon>Planctomycetales</taxon>
        <taxon>Planctomycetaceae</taxon>
        <taxon>Stratiformator</taxon>
    </lineage>
</organism>
<keyword evidence="4" id="KW-0645">Protease</keyword>
<feature type="domain" description="Peptidase M1 membrane alanine aminopeptidase" evidence="3">
    <location>
        <begin position="363"/>
        <end position="568"/>
    </location>
</feature>
<proteinExistence type="predicted"/>
<dbReference type="PANTHER" id="PTHR11533:SF174">
    <property type="entry name" value="PUROMYCIN-SENSITIVE AMINOPEPTIDASE-RELATED"/>
    <property type="match status" value="1"/>
</dbReference>
<keyword evidence="5" id="KW-1185">Reference proteome</keyword>
<dbReference type="Gene3D" id="1.10.390.10">
    <property type="entry name" value="Neutral Protease Domain 2"/>
    <property type="match status" value="1"/>
</dbReference>
<dbReference type="Pfam" id="PF01433">
    <property type="entry name" value="Peptidase_M1"/>
    <property type="match status" value="1"/>
</dbReference>
<keyword evidence="2" id="KW-0732">Signal</keyword>
<dbReference type="EC" id="3.4.11.2" evidence="4"/>